<name>A0A074ZUA0_OPIVI</name>
<protein>
    <submittedName>
        <fullName evidence="1">Uncharacterized protein</fullName>
    </submittedName>
</protein>
<dbReference type="KEGG" id="ovi:T265_03988"/>
<dbReference type="GeneID" id="20318174"/>
<gene>
    <name evidence="1" type="ORF">T265_03988</name>
</gene>
<dbReference type="RefSeq" id="XP_009166859.1">
    <property type="nucleotide sequence ID" value="XM_009168595.1"/>
</dbReference>
<dbReference type="EMBL" id="KL596679">
    <property type="protein sequence ID" value="KER29422.1"/>
    <property type="molecule type" value="Genomic_DNA"/>
</dbReference>
<evidence type="ECO:0000313" key="2">
    <source>
        <dbReference type="Proteomes" id="UP000054324"/>
    </source>
</evidence>
<dbReference type="Proteomes" id="UP000054324">
    <property type="component" value="Unassembled WGS sequence"/>
</dbReference>
<dbReference type="AlphaFoldDB" id="A0A074ZUA0"/>
<proteinExistence type="predicted"/>
<dbReference type="CTD" id="20318174"/>
<accession>A0A074ZUA0</accession>
<organism evidence="1 2">
    <name type="scientific">Opisthorchis viverrini</name>
    <name type="common">Southeast Asian liver fluke</name>
    <dbReference type="NCBI Taxonomy" id="6198"/>
    <lineage>
        <taxon>Eukaryota</taxon>
        <taxon>Metazoa</taxon>
        <taxon>Spiralia</taxon>
        <taxon>Lophotrochozoa</taxon>
        <taxon>Platyhelminthes</taxon>
        <taxon>Trematoda</taxon>
        <taxon>Digenea</taxon>
        <taxon>Opisthorchiida</taxon>
        <taxon>Opisthorchiata</taxon>
        <taxon>Opisthorchiidae</taxon>
        <taxon>Opisthorchis</taxon>
    </lineage>
</organism>
<keyword evidence="2" id="KW-1185">Reference proteome</keyword>
<sequence length="113" mass="12695">MVRDIVRQNQSSPYWHRCIKGLFLFQLPQIIGERNLGIHNHGTTCTRCIIPGAITKGDISILTGKPRAGFMNLWHRRDISLSANDQIYNAAVRSILSYGSEICALRAEDVKSV</sequence>
<reference evidence="1 2" key="1">
    <citation type="submission" date="2013-11" db="EMBL/GenBank/DDBJ databases">
        <title>Opisthorchis viverrini - life in the bile duct.</title>
        <authorList>
            <person name="Young N.D."/>
            <person name="Nagarajan N."/>
            <person name="Lin S.J."/>
            <person name="Korhonen P.K."/>
            <person name="Jex A.R."/>
            <person name="Hall R.S."/>
            <person name="Safavi-Hemami H."/>
            <person name="Kaewkong W."/>
            <person name="Bertrand D."/>
            <person name="Gao S."/>
            <person name="Seet Q."/>
            <person name="Wongkham S."/>
            <person name="Teh B.T."/>
            <person name="Wongkham C."/>
            <person name="Intapan P.M."/>
            <person name="Maleewong W."/>
            <person name="Yang X."/>
            <person name="Hu M."/>
            <person name="Wang Z."/>
            <person name="Hofmann A."/>
            <person name="Sternberg P.W."/>
            <person name="Tan P."/>
            <person name="Wang J."/>
            <person name="Gasser R.B."/>
        </authorList>
    </citation>
    <scope>NUCLEOTIDE SEQUENCE [LARGE SCALE GENOMIC DNA]</scope>
</reference>
<evidence type="ECO:0000313" key="1">
    <source>
        <dbReference type="EMBL" id="KER29422.1"/>
    </source>
</evidence>
<dbReference type="OrthoDB" id="10059790at2759"/>